<gene>
    <name evidence="1" type="ORF">CRG98_050092</name>
</gene>
<evidence type="ECO:0000313" key="2">
    <source>
        <dbReference type="Proteomes" id="UP000233551"/>
    </source>
</evidence>
<organism evidence="1 2">
    <name type="scientific">Punica granatum</name>
    <name type="common">Pomegranate</name>
    <dbReference type="NCBI Taxonomy" id="22663"/>
    <lineage>
        <taxon>Eukaryota</taxon>
        <taxon>Viridiplantae</taxon>
        <taxon>Streptophyta</taxon>
        <taxon>Embryophyta</taxon>
        <taxon>Tracheophyta</taxon>
        <taxon>Spermatophyta</taxon>
        <taxon>Magnoliopsida</taxon>
        <taxon>eudicotyledons</taxon>
        <taxon>Gunneridae</taxon>
        <taxon>Pentapetalae</taxon>
        <taxon>rosids</taxon>
        <taxon>malvids</taxon>
        <taxon>Myrtales</taxon>
        <taxon>Lythraceae</taxon>
        <taxon>Punica</taxon>
    </lineage>
</organism>
<dbReference type="EMBL" id="PGOL01044555">
    <property type="protein sequence ID" value="PKH69541.1"/>
    <property type="molecule type" value="Genomic_DNA"/>
</dbReference>
<accession>A0A2I0GTV3</accession>
<keyword evidence="2" id="KW-1185">Reference proteome</keyword>
<reference evidence="1 2" key="1">
    <citation type="submission" date="2017-11" db="EMBL/GenBank/DDBJ databases">
        <title>De-novo sequencing of pomegranate (Punica granatum L.) genome.</title>
        <authorList>
            <person name="Akparov Z."/>
            <person name="Amiraslanov A."/>
            <person name="Hajiyeva S."/>
            <person name="Abbasov M."/>
            <person name="Kaur K."/>
            <person name="Hamwieh A."/>
            <person name="Solovyev V."/>
            <person name="Salamov A."/>
            <person name="Braich B."/>
            <person name="Kosarev P."/>
            <person name="Mahmoud A."/>
            <person name="Hajiyev E."/>
            <person name="Babayeva S."/>
            <person name="Izzatullayeva V."/>
            <person name="Mammadov A."/>
            <person name="Mammadov A."/>
            <person name="Sharifova S."/>
            <person name="Ojaghi J."/>
            <person name="Eynullazada K."/>
            <person name="Bayramov B."/>
            <person name="Abdulazimova A."/>
            <person name="Shahmuradov I."/>
        </authorList>
    </citation>
    <scope>NUCLEOTIDE SEQUENCE [LARGE SCALE GENOMIC DNA]</scope>
    <source>
        <strain evidence="2">cv. AG2017</strain>
        <tissue evidence="1">Leaf</tissue>
    </source>
</reference>
<dbReference type="Proteomes" id="UP000233551">
    <property type="component" value="Unassembled WGS sequence"/>
</dbReference>
<dbReference type="AlphaFoldDB" id="A0A2I0GTV3"/>
<proteinExistence type="predicted"/>
<protein>
    <submittedName>
        <fullName evidence="1">Uncharacterized protein</fullName>
    </submittedName>
</protein>
<name>A0A2I0GTV3_PUNGR</name>
<evidence type="ECO:0000313" key="1">
    <source>
        <dbReference type="EMBL" id="PKH69541.1"/>
    </source>
</evidence>
<comment type="caution">
    <text evidence="1">The sequence shown here is derived from an EMBL/GenBank/DDBJ whole genome shotgun (WGS) entry which is preliminary data.</text>
</comment>
<sequence length="133" mass="14752">MGAEILDRPCLGAAHEPESVRIMFGPRSKSLANAESERRGTCHAPNPILTVKGGCHLGPSLINTKAFEEHGPVTRRWRASKVPFLNDKRYELIGTSKLIMKTIEGKSQSASTHVDPRFGLYWDFPSPKLGRKL</sequence>